<dbReference type="Proteomes" id="UP000741013">
    <property type="component" value="Unassembled WGS sequence"/>
</dbReference>
<keyword evidence="2" id="KW-1185">Reference proteome</keyword>
<name>A0ABS4PNH4_9PSEU</name>
<evidence type="ECO:0000313" key="2">
    <source>
        <dbReference type="Proteomes" id="UP000741013"/>
    </source>
</evidence>
<gene>
    <name evidence="1" type="ORF">JOM49_001702</name>
</gene>
<sequence>MGYVRFQSTTPTPDGRHPGFLGLINNLSKAGRLTPEEEDFRRTTHSWYEAHHTNPTTVDATVYDHTLNPGATAWFKDSATPLITRAEGYLQILEAHGVGCTKVVAAHPPGRIIYEDADQIVVVPFR</sequence>
<organism evidence="1 2">
    <name type="scientific">Amycolatopsis magusensis</name>
    <dbReference type="NCBI Taxonomy" id="882444"/>
    <lineage>
        <taxon>Bacteria</taxon>
        <taxon>Bacillati</taxon>
        <taxon>Actinomycetota</taxon>
        <taxon>Actinomycetes</taxon>
        <taxon>Pseudonocardiales</taxon>
        <taxon>Pseudonocardiaceae</taxon>
        <taxon>Amycolatopsis</taxon>
    </lineage>
</organism>
<dbReference type="RefSeq" id="WP_209663787.1">
    <property type="nucleotide sequence ID" value="NZ_JAGGMS010000001.1"/>
</dbReference>
<accession>A0ABS4PNH4</accession>
<evidence type="ECO:0000313" key="1">
    <source>
        <dbReference type="EMBL" id="MBP2180176.1"/>
    </source>
</evidence>
<comment type="caution">
    <text evidence="1">The sequence shown here is derived from an EMBL/GenBank/DDBJ whole genome shotgun (WGS) entry which is preliminary data.</text>
</comment>
<reference evidence="1 2" key="1">
    <citation type="submission" date="2021-03" db="EMBL/GenBank/DDBJ databases">
        <title>Sequencing the genomes of 1000 actinobacteria strains.</title>
        <authorList>
            <person name="Klenk H.-P."/>
        </authorList>
    </citation>
    <scope>NUCLEOTIDE SEQUENCE [LARGE SCALE GENOMIC DNA]</scope>
    <source>
        <strain evidence="1 2">DSM 45510</strain>
    </source>
</reference>
<proteinExistence type="predicted"/>
<protein>
    <submittedName>
        <fullName evidence="1">Uncharacterized protein</fullName>
    </submittedName>
</protein>
<dbReference type="EMBL" id="JAGGMS010000001">
    <property type="protein sequence ID" value="MBP2180176.1"/>
    <property type="molecule type" value="Genomic_DNA"/>
</dbReference>